<gene>
    <name evidence="1" type="ORF">AFE02nite_02500</name>
</gene>
<accession>A0A511YTM0</accession>
<dbReference type="EMBL" id="BJYK01000001">
    <property type="protein sequence ID" value="GEN78516.1"/>
    <property type="molecule type" value="Genomic_DNA"/>
</dbReference>
<protein>
    <submittedName>
        <fullName evidence="1">Uncharacterized protein</fullName>
    </submittedName>
</protein>
<evidence type="ECO:0000313" key="1">
    <source>
        <dbReference type="EMBL" id="GEN78516.1"/>
    </source>
</evidence>
<evidence type="ECO:0000313" key="2">
    <source>
        <dbReference type="Proteomes" id="UP000321484"/>
    </source>
</evidence>
<organism evidence="1 2">
    <name type="scientific">Actinotalea fermentans</name>
    <dbReference type="NCBI Taxonomy" id="43671"/>
    <lineage>
        <taxon>Bacteria</taxon>
        <taxon>Bacillati</taxon>
        <taxon>Actinomycetota</taxon>
        <taxon>Actinomycetes</taxon>
        <taxon>Micrococcales</taxon>
        <taxon>Cellulomonadaceae</taxon>
        <taxon>Actinotalea</taxon>
    </lineage>
</organism>
<reference evidence="1 2" key="1">
    <citation type="submission" date="2019-07" db="EMBL/GenBank/DDBJ databases">
        <title>Whole genome shotgun sequence of Actinotalea fermentans NBRC 105374.</title>
        <authorList>
            <person name="Hosoyama A."/>
            <person name="Uohara A."/>
            <person name="Ohji S."/>
            <person name="Ichikawa N."/>
        </authorList>
    </citation>
    <scope>NUCLEOTIDE SEQUENCE [LARGE SCALE GENOMIC DNA]</scope>
    <source>
        <strain evidence="1 2">NBRC 105374</strain>
    </source>
</reference>
<name>A0A511YTM0_9CELL</name>
<dbReference type="AlphaFoldDB" id="A0A511YTM0"/>
<sequence>MTASERFKKHWFLDRVISSRGYTITLRRDVVEYKDRAGGITLPAEWAPGRGTWILLFAAGLPEVLPGSRAKSEVVDDIVRAFDAVGWRLSVR</sequence>
<dbReference type="Proteomes" id="UP000321484">
    <property type="component" value="Unassembled WGS sequence"/>
</dbReference>
<comment type="caution">
    <text evidence="1">The sequence shown here is derived from an EMBL/GenBank/DDBJ whole genome shotgun (WGS) entry which is preliminary data.</text>
</comment>
<proteinExistence type="predicted"/>
<keyword evidence="2" id="KW-1185">Reference proteome</keyword>